<evidence type="ECO:0008006" key="3">
    <source>
        <dbReference type="Google" id="ProtNLM"/>
    </source>
</evidence>
<protein>
    <recommendedName>
        <fullName evidence="3">General secretion pathway protein GspJ</fullName>
    </recommendedName>
</protein>
<evidence type="ECO:0000313" key="1">
    <source>
        <dbReference type="EMBL" id="MDO3383576.1"/>
    </source>
</evidence>
<accession>A0ABT8TLS0</accession>
<proteinExistence type="predicted"/>
<name>A0ABT8TLS0_9GAMM</name>
<dbReference type="InterPro" id="IPR045584">
    <property type="entry name" value="Pilin-like"/>
</dbReference>
<dbReference type="SUPFAM" id="SSF54523">
    <property type="entry name" value="Pili subunits"/>
    <property type="match status" value="1"/>
</dbReference>
<sequence length="68" mass="8194">MTPWSEESNYRLTDNVEQMQIQYRNSSEDQWVSEWLMAPDRTLPSHVKISLKVDGRYWPEIIIPVRGW</sequence>
<dbReference type="RefSeq" id="WP_302714430.1">
    <property type="nucleotide sequence ID" value="NZ_JAULRT010000062.1"/>
</dbReference>
<dbReference type="EMBL" id="JAULRT010000062">
    <property type="protein sequence ID" value="MDO3383576.1"/>
    <property type="molecule type" value="Genomic_DNA"/>
</dbReference>
<evidence type="ECO:0000313" key="2">
    <source>
        <dbReference type="Proteomes" id="UP001168380"/>
    </source>
</evidence>
<gene>
    <name evidence="1" type="ORF">QWI16_15450</name>
</gene>
<dbReference type="Proteomes" id="UP001168380">
    <property type="component" value="Unassembled WGS sequence"/>
</dbReference>
<organism evidence="1 2">
    <name type="scientific">Gilvimarinus algae</name>
    <dbReference type="NCBI Taxonomy" id="3058037"/>
    <lineage>
        <taxon>Bacteria</taxon>
        <taxon>Pseudomonadati</taxon>
        <taxon>Pseudomonadota</taxon>
        <taxon>Gammaproteobacteria</taxon>
        <taxon>Cellvibrionales</taxon>
        <taxon>Cellvibrionaceae</taxon>
        <taxon>Gilvimarinus</taxon>
    </lineage>
</organism>
<reference evidence="1" key="1">
    <citation type="submission" date="2023-07" db="EMBL/GenBank/DDBJ databases">
        <title>Gilvimarinus algae sp. nov., isolated from the surface of Kelp.</title>
        <authorList>
            <person name="Sun Y.Y."/>
            <person name="Gong Y."/>
            <person name="Du Z.J."/>
        </authorList>
    </citation>
    <scope>NUCLEOTIDE SEQUENCE</scope>
    <source>
        <strain evidence="1">SDUM040014</strain>
    </source>
</reference>
<comment type="caution">
    <text evidence="1">The sequence shown here is derived from an EMBL/GenBank/DDBJ whole genome shotgun (WGS) entry which is preliminary data.</text>
</comment>
<keyword evidence="2" id="KW-1185">Reference proteome</keyword>